<evidence type="ECO:0000256" key="2">
    <source>
        <dbReference type="ARBA" id="ARBA00005689"/>
    </source>
</evidence>
<evidence type="ECO:0000256" key="4">
    <source>
        <dbReference type="ARBA" id="ARBA00022741"/>
    </source>
</evidence>
<comment type="function">
    <text evidence="1">The transhydrogenation between NADH and NADP is coupled to respiration and ATP hydrolysis and functions as a proton pump across the membrane.</text>
</comment>
<dbReference type="SMART" id="SM01002">
    <property type="entry name" value="AlaDh_PNT_C"/>
    <property type="match status" value="1"/>
</dbReference>
<dbReference type="Pfam" id="PF05222">
    <property type="entry name" value="AlaDh_PNT_N"/>
    <property type="match status" value="1"/>
</dbReference>
<dbReference type="EMBL" id="CP069620">
    <property type="protein sequence ID" value="UZH54950.1"/>
    <property type="molecule type" value="Genomic_DNA"/>
</dbReference>
<keyword evidence="6" id="KW-1278">Translocase</keyword>
<dbReference type="Proteomes" id="UP001163981">
    <property type="component" value="Chromosome"/>
</dbReference>
<evidence type="ECO:0000256" key="6">
    <source>
        <dbReference type="ARBA" id="ARBA00022967"/>
    </source>
</evidence>
<sequence>MKTIGLIKEPAFETRVCLLPKEVKRLIKDFGINVLFEPGFGRQVNISDQEYREAGATARPAHKIFSEANFITSLNSVYEGQEIGQECEFLGIYNFGYFPGRTEVYLKPGISVSSLDLLPRTTIAQKMDVLSSMASLNGYKAVLKAAELLSESIPMFTTAAGTLRPLKVLVLGAGVAGLQAIATARRLGAVVETFDVRTSAGEAVKSLGAKFIEVYGSSESETAGGYAIDQTAEYQRKQKALIEKHLRTASMVICTANIPGKQAPVLIDRPAVDNMLPGAVIIDLAAEQGGNCELSSSGKLLQHQQVKILGDSCLSRQLPVSASALLSNNFYNFIHHMCTSKRTEDHLLKACSVIENGTIVHRSLQHHLKNI</sequence>
<gene>
    <name evidence="11" type="ORF">JRG66_13420</name>
</gene>
<evidence type="ECO:0000313" key="11">
    <source>
        <dbReference type="EMBL" id="UZH54950.1"/>
    </source>
</evidence>
<dbReference type="InterPro" id="IPR007886">
    <property type="entry name" value="AlaDH/PNT_N"/>
</dbReference>
<evidence type="ECO:0000256" key="5">
    <source>
        <dbReference type="ARBA" id="ARBA00022857"/>
    </source>
</evidence>
<dbReference type="RefSeq" id="WP_265163292.1">
    <property type="nucleotide sequence ID" value="NZ_CP069620.1"/>
</dbReference>
<dbReference type="SMART" id="SM01003">
    <property type="entry name" value="AlaDh_PNT_N"/>
    <property type="match status" value="1"/>
</dbReference>
<feature type="domain" description="Alanine dehydrogenase/pyridine nucleotide transhydrogenase NAD(H)-binding" evidence="9">
    <location>
        <begin position="146"/>
        <end position="310"/>
    </location>
</feature>
<evidence type="ECO:0000259" key="9">
    <source>
        <dbReference type="SMART" id="SM01002"/>
    </source>
</evidence>
<evidence type="ECO:0000256" key="3">
    <source>
        <dbReference type="ARBA" id="ARBA00012943"/>
    </source>
</evidence>
<evidence type="ECO:0000259" key="10">
    <source>
        <dbReference type="SMART" id="SM01003"/>
    </source>
</evidence>
<keyword evidence="7" id="KW-0520">NAD</keyword>
<proteinExistence type="inferred from homology"/>
<keyword evidence="5" id="KW-0521">NADP</keyword>
<dbReference type="CDD" id="cd05304">
    <property type="entry name" value="Rubrum_tdh"/>
    <property type="match status" value="1"/>
</dbReference>
<protein>
    <recommendedName>
        <fullName evidence="3">proton-translocating NAD(P)(+) transhydrogenase</fullName>
        <ecNumber evidence="3">7.1.1.1</ecNumber>
    </recommendedName>
</protein>
<organism evidence="11 12">
    <name type="scientific">Salinimicrobium tongyeongense</name>
    <dbReference type="NCBI Taxonomy" id="2809707"/>
    <lineage>
        <taxon>Bacteria</taxon>
        <taxon>Pseudomonadati</taxon>
        <taxon>Bacteroidota</taxon>
        <taxon>Flavobacteriia</taxon>
        <taxon>Flavobacteriales</taxon>
        <taxon>Flavobacteriaceae</taxon>
        <taxon>Salinimicrobium</taxon>
    </lineage>
</organism>
<name>A0ABY6NPX7_9FLAO</name>
<dbReference type="Pfam" id="PF01262">
    <property type="entry name" value="AlaDh_PNT_C"/>
    <property type="match status" value="1"/>
</dbReference>
<dbReference type="InterPro" id="IPR007698">
    <property type="entry name" value="AlaDH/PNT_NAD(H)-bd"/>
</dbReference>
<evidence type="ECO:0000256" key="1">
    <source>
        <dbReference type="ARBA" id="ARBA00003943"/>
    </source>
</evidence>
<feature type="domain" description="Alanine dehydrogenase/pyridine nucleotide transhydrogenase N-terminal" evidence="10">
    <location>
        <begin position="5"/>
        <end position="137"/>
    </location>
</feature>
<dbReference type="PANTHER" id="PTHR10160:SF19">
    <property type="entry name" value="PROTON-TRANSLOCATING NAD(P)(+) TRANSHYDROGENASE"/>
    <property type="match status" value="1"/>
</dbReference>
<dbReference type="InterPro" id="IPR036291">
    <property type="entry name" value="NAD(P)-bd_dom_sf"/>
</dbReference>
<dbReference type="PROSITE" id="PS00837">
    <property type="entry name" value="ALADH_PNT_2"/>
    <property type="match status" value="1"/>
</dbReference>
<evidence type="ECO:0000256" key="8">
    <source>
        <dbReference type="ARBA" id="ARBA00048202"/>
    </source>
</evidence>
<evidence type="ECO:0000256" key="7">
    <source>
        <dbReference type="ARBA" id="ARBA00023027"/>
    </source>
</evidence>
<accession>A0ABY6NPX7</accession>
<dbReference type="SUPFAM" id="SSF52283">
    <property type="entry name" value="Formate/glycerate dehydrogenase catalytic domain-like"/>
    <property type="match status" value="1"/>
</dbReference>
<dbReference type="Gene3D" id="3.40.50.720">
    <property type="entry name" value="NAD(P)-binding Rossmann-like Domain"/>
    <property type="match status" value="2"/>
</dbReference>
<comment type="catalytic activity">
    <reaction evidence="8">
        <text>NAD(+) + NADPH + H(+)(in) = NADH + NADP(+) + H(+)(out)</text>
        <dbReference type="Rhea" id="RHEA:47992"/>
        <dbReference type="ChEBI" id="CHEBI:15378"/>
        <dbReference type="ChEBI" id="CHEBI:57540"/>
        <dbReference type="ChEBI" id="CHEBI:57783"/>
        <dbReference type="ChEBI" id="CHEBI:57945"/>
        <dbReference type="ChEBI" id="CHEBI:58349"/>
        <dbReference type="EC" id="7.1.1.1"/>
    </reaction>
</comment>
<keyword evidence="12" id="KW-1185">Reference proteome</keyword>
<dbReference type="SUPFAM" id="SSF51735">
    <property type="entry name" value="NAD(P)-binding Rossmann-fold domains"/>
    <property type="match status" value="1"/>
</dbReference>
<dbReference type="InterPro" id="IPR008143">
    <property type="entry name" value="Ala_DH/PNT_CS2"/>
</dbReference>
<comment type="similarity">
    <text evidence="2">Belongs to the AlaDH/PNT family.</text>
</comment>
<evidence type="ECO:0000313" key="12">
    <source>
        <dbReference type="Proteomes" id="UP001163981"/>
    </source>
</evidence>
<dbReference type="PANTHER" id="PTHR10160">
    <property type="entry name" value="NAD(P) TRANSHYDROGENASE"/>
    <property type="match status" value="1"/>
</dbReference>
<reference evidence="11" key="1">
    <citation type="submission" date="2021-02" db="EMBL/GenBank/DDBJ databases">
        <title>Salinimicrobium sp. nov. isolated from seawater in Tongyeong, Republic of Korea.</title>
        <authorList>
            <person name="Lee S.-J."/>
        </authorList>
    </citation>
    <scope>NUCLEOTIDE SEQUENCE</scope>
    <source>
        <strain evidence="11">HN-2-9-2</strain>
    </source>
</reference>
<dbReference type="EC" id="7.1.1.1" evidence="3"/>
<keyword evidence="4" id="KW-0547">Nucleotide-binding</keyword>